<dbReference type="AlphaFoldDB" id="A0A6J6MSP7"/>
<protein>
    <submittedName>
        <fullName evidence="1">Unannotated protein</fullName>
    </submittedName>
</protein>
<accession>A0A6J6MSP7</accession>
<name>A0A6J6MSP7_9ZZZZ</name>
<gene>
    <name evidence="1" type="ORF">UFOPK2295_01099</name>
</gene>
<evidence type="ECO:0000313" key="1">
    <source>
        <dbReference type="EMBL" id="CAB4675934.1"/>
    </source>
</evidence>
<dbReference type="EMBL" id="CAEZWV010000023">
    <property type="protein sequence ID" value="CAB4675934.1"/>
    <property type="molecule type" value="Genomic_DNA"/>
</dbReference>
<sequence length="278" mass="30543">MSSCCLRLWGPDIALPVGGTCRRSIAHAFPPHVTIRSERCVCVQAVAPQCVHSVCVGVVTSSRCNAEESGFWVNGIETSIVTKLHPANVVTDCFGLPAWNRRNEHRKVCLAACRRERSSDVLRCAFWVCELQDEHVFCKPACIACHHRSDAKCEALLAEQGVAAVARTERPDLTSLREVNDELVVGVAWPCRTCLTWSQWVTNGVNTRNPFVVAENIKCTLAHASHDAHADCYVCAIGELHTNVCDGGAKWSHGERHDVHRATLHCALVQGVHLCAHL</sequence>
<organism evidence="1">
    <name type="scientific">freshwater metagenome</name>
    <dbReference type="NCBI Taxonomy" id="449393"/>
    <lineage>
        <taxon>unclassified sequences</taxon>
        <taxon>metagenomes</taxon>
        <taxon>ecological metagenomes</taxon>
    </lineage>
</organism>
<proteinExistence type="predicted"/>
<reference evidence="1" key="1">
    <citation type="submission" date="2020-05" db="EMBL/GenBank/DDBJ databases">
        <authorList>
            <person name="Chiriac C."/>
            <person name="Salcher M."/>
            <person name="Ghai R."/>
            <person name="Kavagutti S V."/>
        </authorList>
    </citation>
    <scope>NUCLEOTIDE SEQUENCE</scope>
</reference>